<accession>A0ABY0IR16</accession>
<feature type="domain" description="ABM" evidence="1">
    <location>
        <begin position="2"/>
        <end position="100"/>
    </location>
</feature>
<evidence type="ECO:0000313" key="2">
    <source>
        <dbReference type="EMBL" id="RZT90018.1"/>
    </source>
</evidence>
<gene>
    <name evidence="2" type="ORF">EV678_0822</name>
</gene>
<sequence>MFLAMNRFRIKPGSEAAFIEHWQKRESYLAEVPGFLGFHLLQLEPLGDDPGEFTLFASHTMWASQQAFEDWTQSEAFRKAHANAALTPRELYVGPPQLELFKAVI</sequence>
<dbReference type="Gene3D" id="3.30.70.100">
    <property type="match status" value="1"/>
</dbReference>
<dbReference type="RefSeq" id="WP_014237801.1">
    <property type="nucleotide sequence ID" value="NZ_SHKM01000001.1"/>
</dbReference>
<dbReference type="InterPro" id="IPR007138">
    <property type="entry name" value="ABM_dom"/>
</dbReference>
<reference evidence="2 3" key="1">
    <citation type="submission" date="2019-02" db="EMBL/GenBank/DDBJ databases">
        <title>Genomic Encyclopedia of Type Strains, Phase IV (KMG-IV): sequencing the most valuable type-strain genomes for metagenomic binning, comparative biology and taxonomic classification.</title>
        <authorList>
            <person name="Goeker M."/>
        </authorList>
    </citation>
    <scope>NUCLEOTIDE SEQUENCE [LARGE SCALE GENOMIC DNA]</scope>
    <source>
        <strain evidence="2 3">DSM 21223</strain>
    </source>
</reference>
<protein>
    <submittedName>
        <fullName evidence="2">Heme-degrading monooxygenase HmoA</fullName>
    </submittedName>
</protein>
<proteinExistence type="predicted"/>
<dbReference type="GO" id="GO:0004497">
    <property type="term" value="F:monooxygenase activity"/>
    <property type="evidence" value="ECO:0007669"/>
    <property type="project" value="UniProtKB-KW"/>
</dbReference>
<dbReference type="InterPro" id="IPR050404">
    <property type="entry name" value="Heme-degrading_MO"/>
</dbReference>
<dbReference type="Pfam" id="PF03992">
    <property type="entry name" value="ABM"/>
    <property type="match status" value="1"/>
</dbReference>
<dbReference type="PANTHER" id="PTHR34474:SF2">
    <property type="entry name" value="SIGNAL TRANSDUCTION PROTEIN TRAP"/>
    <property type="match status" value="1"/>
</dbReference>
<comment type="caution">
    <text evidence="2">The sequence shown here is derived from an EMBL/GenBank/DDBJ whole genome shotgun (WGS) entry which is preliminary data.</text>
</comment>
<keyword evidence="3" id="KW-1185">Reference proteome</keyword>
<dbReference type="Proteomes" id="UP000292136">
    <property type="component" value="Unassembled WGS sequence"/>
</dbReference>
<dbReference type="PANTHER" id="PTHR34474">
    <property type="entry name" value="SIGNAL TRANSDUCTION PROTEIN TRAP"/>
    <property type="match status" value="1"/>
</dbReference>
<name>A0ABY0IR16_9RHOO</name>
<organism evidence="2 3">
    <name type="scientific">Azospira oryzae</name>
    <dbReference type="NCBI Taxonomy" id="146939"/>
    <lineage>
        <taxon>Bacteria</taxon>
        <taxon>Pseudomonadati</taxon>
        <taxon>Pseudomonadota</taxon>
        <taxon>Betaproteobacteria</taxon>
        <taxon>Rhodocyclales</taxon>
        <taxon>Rhodocyclaceae</taxon>
        <taxon>Azospira</taxon>
    </lineage>
</organism>
<dbReference type="PROSITE" id="PS51725">
    <property type="entry name" value="ABM"/>
    <property type="match status" value="1"/>
</dbReference>
<dbReference type="SUPFAM" id="SSF54909">
    <property type="entry name" value="Dimeric alpha+beta barrel"/>
    <property type="match status" value="1"/>
</dbReference>
<keyword evidence="2" id="KW-0560">Oxidoreductase</keyword>
<evidence type="ECO:0000259" key="1">
    <source>
        <dbReference type="PROSITE" id="PS51725"/>
    </source>
</evidence>
<keyword evidence="2" id="KW-0503">Monooxygenase</keyword>
<dbReference type="InterPro" id="IPR011008">
    <property type="entry name" value="Dimeric_a/b-barrel"/>
</dbReference>
<dbReference type="EMBL" id="SHKM01000001">
    <property type="protein sequence ID" value="RZT90018.1"/>
    <property type="molecule type" value="Genomic_DNA"/>
</dbReference>
<evidence type="ECO:0000313" key="3">
    <source>
        <dbReference type="Proteomes" id="UP000292136"/>
    </source>
</evidence>